<evidence type="ECO:0000256" key="4">
    <source>
        <dbReference type="ARBA" id="ARBA00022553"/>
    </source>
</evidence>
<dbReference type="GO" id="GO:0004673">
    <property type="term" value="F:protein histidine kinase activity"/>
    <property type="evidence" value="ECO:0007669"/>
    <property type="project" value="UniProtKB-EC"/>
</dbReference>
<dbReference type="PANTHER" id="PTHR45436">
    <property type="entry name" value="SENSOR HISTIDINE KINASE YKOH"/>
    <property type="match status" value="1"/>
</dbReference>
<dbReference type="Proteomes" id="UP000009877">
    <property type="component" value="Unassembled WGS sequence"/>
</dbReference>
<dbReference type="CDD" id="cd06225">
    <property type="entry name" value="HAMP"/>
    <property type="match status" value="1"/>
</dbReference>
<name>M2XS85_9MICC</name>
<dbReference type="RefSeq" id="WP_006215631.1">
    <property type="nucleotide sequence ID" value="NZ_ANHZ02000024.1"/>
</dbReference>
<accession>M2XS85</accession>
<evidence type="ECO:0000256" key="6">
    <source>
        <dbReference type="ARBA" id="ARBA00022692"/>
    </source>
</evidence>
<dbReference type="AlphaFoldDB" id="M2XS85"/>
<feature type="transmembrane region" description="Helical" evidence="12">
    <location>
        <begin position="177"/>
        <end position="199"/>
    </location>
</feature>
<keyword evidence="8 12" id="KW-1133">Transmembrane helix</keyword>
<dbReference type="GO" id="GO:0005886">
    <property type="term" value="C:plasma membrane"/>
    <property type="evidence" value="ECO:0007669"/>
    <property type="project" value="TreeGrafter"/>
</dbReference>
<dbReference type="EMBL" id="ANHZ02000024">
    <property type="protein sequence ID" value="EME35678.1"/>
    <property type="molecule type" value="Genomic_DNA"/>
</dbReference>
<dbReference type="InterPro" id="IPR050428">
    <property type="entry name" value="TCS_sensor_his_kinase"/>
</dbReference>
<dbReference type="InterPro" id="IPR005467">
    <property type="entry name" value="His_kinase_dom"/>
</dbReference>
<evidence type="ECO:0000256" key="1">
    <source>
        <dbReference type="ARBA" id="ARBA00000085"/>
    </source>
</evidence>
<evidence type="ECO:0000256" key="10">
    <source>
        <dbReference type="ARBA" id="ARBA00023136"/>
    </source>
</evidence>
<evidence type="ECO:0000256" key="12">
    <source>
        <dbReference type="SAM" id="Phobius"/>
    </source>
</evidence>
<dbReference type="PROSITE" id="PS50109">
    <property type="entry name" value="HIS_KIN"/>
    <property type="match status" value="1"/>
</dbReference>
<evidence type="ECO:0000256" key="8">
    <source>
        <dbReference type="ARBA" id="ARBA00022989"/>
    </source>
</evidence>
<feature type="compositionally biased region" description="Basic and acidic residues" evidence="11">
    <location>
        <begin position="514"/>
        <end position="523"/>
    </location>
</feature>
<dbReference type="SMART" id="SM00387">
    <property type="entry name" value="HATPase_c"/>
    <property type="match status" value="1"/>
</dbReference>
<comment type="caution">
    <text evidence="15">The sequence shown here is derived from an EMBL/GenBank/DDBJ whole genome shotgun (WGS) entry which is preliminary data.</text>
</comment>
<dbReference type="GO" id="GO:0000160">
    <property type="term" value="P:phosphorelay signal transduction system"/>
    <property type="evidence" value="ECO:0007669"/>
    <property type="project" value="UniProtKB-KW"/>
</dbReference>
<dbReference type="STRING" id="71999.KPaMU14_00775"/>
<dbReference type="InterPro" id="IPR003660">
    <property type="entry name" value="HAMP_dom"/>
</dbReference>
<dbReference type="Pfam" id="PF00672">
    <property type="entry name" value="HAMP"/>
    <property type="match status" value="1"/>
</dbReference>
<comment type="subcellular location">
    <subcellularLocation>
        <location evidence="2">Membrane</location>
    </subcellularLocation>
</comment>
<dbReference type="Gene3D" id="3.30.565.10">
    <property type="entry name" value="Histidine kinase-like ATPase, C-terminal domain"/>
    <property type="match status" value="1"/>
</dbReference>
<dbReference type="InterPro" id="IPR003594">
    <property type="entry name" value="HATPase_dom"/>
</dbReference>
<dbReference type="EC" id="2.7.13.3" evidence="3"/>
<dbReference type="PRINTS" id="PR00344">
    <property type="entry name" value="BCTRLSENSOR"/>
</dbReference>
<evidence type="ECO:0000313" key="15">
    <source>
        <dbReference type="EMBL" id="EME35678.1"/>
    </source>
</evidence>
<keyword evidence="5" id="KW-0808">Transferase</keyword>
<dbReference type="CDD" id="cd00075">
    <property type="entry name" value="HATPase"/>
    <property type="match status" value="1"/>
</dbReference>
<evidence type="ECO:0000256" key="3">
    <source>
        <dbReference type="ARBA" id="ARBA00012438"/>
    </source>
</evidence>
<dbReference type="Gene3D" id="6.10.340.10">
    <property type="match status" value="1"/>
</dbReference>
<evidence type="ECO:0000256" key="9">
    <source>
        <dbReference type="ARBA" id="ARBA00023012"/>
    </source>
</evidence>
<keyword evidence="10 12" id="KW-0472">Membrane</keyword>
<sequence>MSADAQERGSRVSARWRIVGWIVLTTAIALLAVVVTMRSLLQGQVDQAADAGIVQEVEEFRTFVDEGVDPRTAQPFASEAELMERYLSRQTPATHEAFIAVADGDVSYLDNAADDAGELLAADAAELDSLLADPSASGVRDTEHGSVRWGRVDTEDGSAFLVLQFTDPAHDDVDQQVLLLVGVAAGGLALTALIAWFAAGQILLPVRRIAAVAQRVSGHDLSPRVPVEGRDDISSTAQAVNGMLDRLEDSFDRQSHVAAEVERHLARPLEACRRDLETGSQGSDGLSSAELSRLRRRMQEMQRSLADLSLLADAQRPGALRMRPTAAAPLVVRLRHDLAQRFPRRSWELDDAPDLTAPMDAAAVSAAMSQLARNAVDHTEDGERIQLSAAVAEPQSQDDENAEVSAAAQGRVLRLSVTNAGRPLSAEQARAMIEQYRSAALSEASGGSSSTEESADVGGMGLGLAVARAVADAHGGSLWVASEPDGRTSVGLDLPLVQPDRQELDETDSAAQDRVAEAMRVER</sequence>
<keyword evidence="16" id="KW-1185">Reference proteome</keyword>
<evidence type="ECO:0000313" key="16">
    <source>
        <dbReference type="Proteomes" id="UP000009877"/>
    </source>
</evidence>
<keyword evidence="9" id="KW-0902">Two-component regulatory system</keyword>
<keyword evidence="4" id="KW-0597">Phosphoprotein</keyword>
<dbReference type="SUPFAM" id="SSF158472">
    <property type="entry name" value="HAMP domain-like"/>
    <property type="match status" value="1"/>
</dbReference>
<keyword evidence="6 12" id="KW-0812">Transmembrane</keyword>
<gene>
    <name evidence="15" type="ORF">C884_01405</name>
</gene>
<evidence type="ECO:0000259" key="14">
    <source>
        <dbReference type="PROSITE" id="PS50885"/>
    </source>
</evidence>
<dbReference type="Pfam" id="PF02518">
    <property type="entry name" value="HATPase_c"/>
    <property type="match status" value="1"/>
</dbReference>
<dbReference type="InterPro" id="IPR036890">
    <property type="entry name" value="HATPase_C_sf"/>
</dbReference>
<feature type="domain" description="Histidine kinase" evidence="13">
    <location>
        <begin position="260"/>
        <end position="498"/>
    </location>
</feature>
<comment type="catalytic activity">
    <reaction evidence="1">
        <text>ATP + protein L-histidine = ADP + protein N-phospho-L-histidine.</text>
        <dbReference type="EC" id="2.7.13.3"/>
    </reaction>
</comment>
<protein>
    <recommendedName>
        <fullName evidence="3">histidine kinase</fullName>
        <ecNumber evidence="3">2.7.13.3</ecNumber>
    </recommendedName>
</protein>
<evidence type="ECO:0000256" key="7">
    <source>
        <dbReference type="ARBA" id="ARBA00022777"/>
    </source>
</evidence>
<organism evidence="15 16">
    <name type="scientific">Kocuria palustris PEL</name>
    <dbReference type="NCBI Taxonomy" id="1236550"/>
    <lineage>
        <taxon>Bacteria</taxon>
        <taxon>Bacillati</taxon>
        <taxon>Actinomycetota</taxon>
        <taxon>Actinomycetes</taxon>
        <taxon>Micrococcales</taxon>
        <taxon>Micrococcaceae</taxon>
        <taxon>Kocuria</taxon>
    </lineage>
</organism>
<evidence type="ECO:0000256" key="2">
    <source>
        <dbReference type="ARBA" id="ARBA00004370"/>
    </source>
</evidence>
<evidence type="ECO:0000259" key="13">
    <source>
        <dbReference type="PROSITE" id="PS50109"/>
    </source>
</evidence>
<dbReference type="PROSITE" id="PS50885">
    <property type="entry name" value="HAMP"/>
    <property type="match status" value="1"/>
</dbReference>
<feature type="transmembrane region" description="Helical" evidence="12">
    <location>
        <begin position="18"/>
        <end position="37"/>
    </location>
</feature>
<dbReference type="SMART" id="SM00304">
    <property type="entry name" value="HAMP"/>
    <property type="match status" value="1"/>
</dbReference>
<dbReference type="SUPFAM" id="SSF55874">
    <property type="entry name" value="ATPase domain of HSP90 chaperone/DNA topoisomerase II/histidine kinase"/>
    <property type="match status" value="1"/>
</dbReference>
<dbReference type="PANTHER" id="PTHR45436:SF5">
    <property type="entry name" value="SENSOR HISTIDINE KINASE TRCS"/>
    <property type="match status" value="1"/>
</dbReference>
<dbReference type="InterPro" id="IPR004358">
    <property type="entry name" value="Sig_transdc_His_kin-like_C"/>
</dbReference>
<feature type="region of interest" description="Disordered" evidence="11">
    <location>
        <begin position="498"/>
        <end position="523"/>
    </location>
</feature>
<evidence type="ECO:0000256" key="11">
    <source>
        <dbReference type="SAM" id="MobiDB-lite"/>
    </source>
</evidence>
<proteinExistence type="predicted"/>
<feature type="domain" description="HAMP" evidence="14">
    <location>
        <begin position="200"/>
        <end position="252"/>
    </location>
</feature>
<evidence type="ECO:0000256" key="5">
    <source>
        <dbReference type="ARBA" id="ARBA00022679"/>
    </source>
</evidence>
<keyword evidence="7" id="KW-0418">Kinase</keyword>
<reference evidence="15 16" key="1">
    <citation type="journal article" date="2014" name="Genome Announc.">
        <title>Draft Genome Sequence of Kocuria palustris PEL.</title>
        <authorList>
            <person name="Sharma G."/>
            <person name="Khatri I."/>
            <person name="Subramanian S."/>
        </authorList>
    </citation>
    <scope>NUCLEOTIDE SEQUENCE [LARGE SCALE GENOMIC DNA]</scope>
    <source>
        <strain evidence="15 16">PEL</strain>
    </source>
</reference>